<keyword evidence="4" id="KW-0732">Signal</keyword>
<comment type="caution">
    <text evidence="6">The sequence shown here is derived from an EMBL/GenBank/DDBJ whole genome shotgun (WGS) entry which is preliminary data.</text>
</comment>
<dbReference type="Gene3D" id="3.40.720.10">
    <property type="entry name" value="Alkaline Phosphatase, subunit A"/>
    <property type="match status" value="1"/>
</dbReference>
<evidence type="ECO:0000313" key="7">
    <source>
        <dbReference type="Proteomes" id="UP000622317"/>
    </source>
</evidence>
<keyword evidence="7" id="KW-1185">Reference proteome</keyword>
<gene>
    <name evidence="6" type="ORF">IEN85_19190</name>
</gene>
<keyword evidence="2" id="KW-0378">Hydrolase</keyword>
<reference evidence="6" key="1">
    <citation type="submission" date="2020-09" db="EMBL/GenBank/DDBJ databases">
        <title>Pelagicoccus enzymogenes sp. nov. with an EPS production, isolated from marine sediment.</title>
        <authorList>
            <person name="Feng X."/>
        </authorList>
    </citation>
    <scope>NUCLEOTIDE SEQUENCE</scope>
    <source>
        <strain evidence="6">NFK12</strain>
    </source>
</reference>
<protein>
    <submittedName>
        <fullName evidence="6">Arylsulfatase</fullName>
    </submittedName>
</protein>
<feature type="compositionally biased region" description="Basic and acidic residues" evidence="3">
    <location>
        <begin position="491"/>
        <end position="503"/>
    </location>
</feature>
<dbReference type="Pfam" id="PF00884">
    <property type="entry name" value="Sulfatase"/>
    <property type="match status" value="1"/>
</dbReference>
<dbReference type="CDD" id="cd16025">
    <property type="entry name" value="PAS_like"/>
    <property type="match status" value="1"/>
</dbReference>
<organism evidence="6 7">
    <name type="scientific">Pelagicoccus enzymogenes</name>
    <dbReference type="NCBI Taxonomy" id="2773457"/>
    <lineage>
        <taxon>Bacteria</taxon>
        <taxon>Pseudomonadati</taxon>
        <taxon>Verrucomicrobiota</taxon>
        <taxon>Opitutia</taxon>
        <taxon>Puniceicoccales</taxon>
        <taxon>Pelagicoccaceae</taxon>
        <taxon>Pelagicoccus</taxon>
    </lineage>
</organism>
<evidence type="ECO:0000256" key="2">
    <source>
        <dbReference type="ARBA" id="ARBA00022801"/>
    </source>
</evidence>
<proteinExistence type="inferred from homology"/>
<dbReference type="Proteomes" id="UP000622317">
    <property type="component" value="Unassembled WGS sequence"/>
</dbReference>
<dbReference type="GO" id="GO:0004065">
    <property type="term" value="F:arylsulfatase activity"/>
    <property type="evidence" value="ECO:0007669"/>
    <property type="project" value="TreeGrafter"/>
</dbReference>
<dbReference type="AlphaFoldDB" id="A0A927IJK3"/>
<dbReference type="InterPro" id="IPR050738">
    <property type="entry name" value="Sulfatase"/>
</dbReference>
<evidence type="ECO:0000256" key="3">
    <source>
        <dbReference type="SAM" id="MobiDB-lite"/>
    </source>
</evidence>
<name>A0A927IJK3_9BACT</name>
<feature type="region of interest" description="Disordered" evidence="3">
    <location>
        <begin position="485"/>
        <end position="519"/>
    </location>
</feature>
<evidence type="ECO:0000259" key="5">
    <source>
        <dbReference type="Pfam" id="PF00884"/>
    </source>
</evidence>
<dbReference type="PANTHER" id="PTHR42693:SF53">
    <property type="entry name" value="ENDO-4-O-SULFATASE"/>
    <property type="match status" value="1"/>
</dbReference>
<dbReference type="PANTHER" id="PTHR42693">
    <property type="entry name" value="ARYLSULFATASE FAMILY MEMBER"/>
    <property type="match status" value="1"/>
</dbReference>
<feature type="domain" description="Sulfatase N-terminal" evidence="5">
    <location>
        <begin position="26"/>
        <end position="392"/>
    </location>
</feature>
<sequence length="519" mass="59370">MSLSRFIAFNACVLTLAAHAYTAPRPNIIHIIVDDMGYSDLGCTGSEIRTPHLDRLANEGILFTHFYNAGKCEVTRASLMSGRWWMDTGIGVKKGPTIGQELQAADYRTYAVGKWHLDGNPVDRGFDRFFGHLSGASDYFVGNKTWRLDHSPFTAFSEEFYATDANTDYTIEFIEEGRQEEPEKPFYVYLAYNAPHNPLQVPEEDFEKYRGRYLAGWDSIRESRFKKQKQLGIVPPHAALPERPLNLPNWEGLSDEQKDLEDQRMAIYASMVERIDHNVGRLVNYLSESGQLENTLLLFHSDNGANPFSRTDAAMLNMGKRPGDRDSNWEPGNGWAYACVTPFRMYKRHQHEGGIRSPLIAWWPKMNEGKRIINDTPLHIVDILPTLTELAGSQKESDSRPGKSMAPLFSKSPYQPHKYIYFQLMDHRALRFGEWKLSAHDSGPWELYNLAEDPTESKNLFSSNRALAKSLAKEWNAWWGQYNNEPYSPRRTPEELRVGDDKNGVPYLPFPRKSVSSQN</sequence>
<dbReference type="InterPro" id="IPR017850">
    <property type="entry name" value="Alkaline_phosphatase_core_sf"/>
</dbReference>
<evidence type="ECO:0000256" key="4">
    <source>
        <dbReference type="SAM" id="SignalP"/>
    </source>
</evidence>
<feature type="signal peptide" evidence="4">
    <location>
        <begin position="1"/>
        <end position="20"/>
    </location>
</feature>
<comment type="similarity">
    <text evidence="1">Belongs to the sulfatase family.</text>
</comment>
<feature type="chain" id="PRO_5036736025" evidence="4">
    <location>
        <begin position="21"/>
        <end position="519"/>
    </location>
</feature>
<dbReference type="InterPro" id="IPR000917">
    <property type="entry name" value="Sulfatase_N"/>
</dbReference>
<dbReference type="SUPFAM" id="SSF53649">
    <property type="entry name" value="Alkaline phosphatase-like"/>
    <property type="match status" value="1"/>
</dbReference>
<evidence type="ECO:0000313" key="6">
    <source>
        <dbReference type="EMBL" id="MBD5781635.1"/>
    </source>
</evidence>
<dbReference type="RefSeq" id="WP_191618719.1">
    <property type="nucleotide sequence ID" value="NZ_JACYFG010000051.1"/>
</dbReference>
<dbReference type="Gene3D" id="3.30.1120.10">
    <property type="match status" value="1"/>
</dbReference>
<evidence type="ECO:0000256" key="1">
    <source>
        <dbReference type="ARBA" id="ARBA00008779"/>
    </source>
</evidence>
<accession>A0A927IJK3</accession>
<dbReference type="EMBL" id="JACYFG010000051">
    <property type="protein sequence ID" value="MBD5781635.1"/>
    <property type="molecule type" value="Genomic_DNA"/>
</dbReference>